<evidence type="ECO:0000313" key="16">
    <source>
        <dbReference type="Ensembl" id="ENSEEEP00000018504.2"/>
    </source>
</evidence>
<evidence type="ECO:0000256" key="10">
    <source>
        <dbReference type="ARBA" id="ARBA00023034"/>
    </source>
</evidence>
<comment type="similarity">
    <text evidence="4 14">Belongs to the ITM2 family.</text>
</comment>
<evidence type="ECO:0000313" key="17">
    <source>
        <dbReference type="Proteomes" id="UP000314983"/>
    </source>
</evidence>
<name>A0A4W4F3L7_ELEEL</name>
<feature type="domain" description="BRICHOS" evidence="15">
    <location>
        <begin position="131"/>
        <end position="225"/>
    </location>
</feature>
<dbReference type="Pfam" id="PF04089">
    <property type="entry name" value="BRICHOS"/>
    <property type="match status" value="1"/>
</dbReference>
<evidence type="ECO:0000256" key="3">
    <source>
        <dbReference type="ARBA" id="ARBA00004639"/>
    </source>
</evidence>
<dbReference type="AlphaFoldDB" id="A0A4W4F3L7"/>
<evidence type="ECO:0000259" key="15">
    <source>
        <dbReference type="PROSITE" id="PS50869"/>
    </source>
</evidence>
<evidence type="ECO:0000256" key="12">
    <source>
        <dbReference type="ARBA" id="ARBA00023157"/>
    </source>
</evidence>
<evidence type="ECO:0000256" key="2">
    <source>
        <dbReference type="ARBA" id="ARBA00004401"/>
    </source>
</evidence>
<evidence type="ECO:0000256" key="11">
    <source>
        <dbReference type="ARBA" id="ARBA00023136"/>
    </source>
</evidence>
<keyword evidence="17" id="KW-1185">Reference proteome</keyword>
<dbReference type="GeneTree" id="ENSGT00950000183115"/>
<reference evidence="17" key="1">
    <citation type="journal article" date="2014" name="Science">
        <title>Nonhuman genetics. Genomic basis for the convergent evolution of electric organs.</title>
        <authorList>
            <person name="Gallant J.R."/>
            <person name="Traeger L.L."/>
            <person name="Volkening J.D."/>
            <person name="Moffett H."/>
            <person name="Chen P.H."/>
            <person name="Novina C.D."/>
            <person name="Phillips G.N.Jr."/>
            <person name="Anand R."/>
            <person name="Wells G.B."/>
            <person name="Pinch M."/>
            <person name="Guth R."/>
            <person name="Unguez G.A."/>
            <person name="Albert J.S."/>
            <person name="Zakon H.H."/>
            <person name="Samanta M.P."/>
            <person name="Sussman M.R."/>
        </authorList>
    </citation>
    <scope>NUCLEOTIDE SEQUENCE [LARGE SCALE GENOMIC DNA]</scope>
</reference>
<dbReference type="STRING" id="8005.ENSEEEP00000018504"/>
<dbReference type="GO" id="GO:0001540">
    <property type="term" value="F:amyloid-beta binding"/>
    <property type="evidence" value="ECO:0007669"/>
    <property type="project" value="TreeGrafter"/>
</dbReference>
<dbReference type="GO" id="GO:0005886">
    <property type="term" value="C:plasma membrane"/>
    <property type="evidence" value="ECO:0007669"/>
    <property type="project" value="UniProtKB-SubCell"/>
</dbReference>
<keyword evidence="8 14" id="KW-0735">Signal-anchor</keyword>
<evidence type="ECO:0000256" key="13">
    <source>
        <dbReference type="ARBA" id="ARBA00023180"/>
    </source>
</evidence>
<keyword evidence="12" id="KW-1015">Disulfide bond</keyword>
<dbReference type="InterPro" id="IPR007084">
    <property type="entry name" value="BRICHOS_dom"/>
</dbReference>
<keyword evidence="7" id="KW-0967">Endosome</keyword>
<dbReference type="Ensembl" id="ENSEEET00000018710.2">
    <property type="protein sequence ID" value="ENSEEEP00000018504.2"/>
    <property type="gene ID" value="ENSEEEG00000009093.2"/>
</dbReference>
<reference evidence="16" key="4">
    <citation type="submission" date="2025-08" db="UniProtKB">
        <authorList>
            <consortium name="Ensembl"/>
        </authorList>
    </citation>
    <scope>IDENTIFICATION</scope>
</reference>
<protein>
    <recommendedName>
        <fullName evidence="14">Integral membrane protein 2</fullName>
    </recommendedName>
</protein>
<evidence type="ECO:0000256" key="4">
    <source>
        <dbReference type="ARBA" id="ARBA00006794"/>
    </source>
</evidence>
<dbReference type="PANTHER" id="PTHR10962">
    <property type="entry name" value="INTEGRAL TRANSMEMBRANE PROTEIN 2"/>
    <property type="match status" value="1"/>
</dbReference>
<dbReference type="PROSITE" id="PS50869">
    <property type="entry name" value="BRICHOS"/>
    <property type="match status" value="1"/>
</dbReference>
<keyword evidence="13" id="KW-0325">Glycoprotein</keyword>
<dbReference type="CTD" id="323632"/>
<dbReference type="RefSeq" id="XP_026882338.2">
    <property type="nucleotide sequence ID" value="XM_027026537.2"/>
</dbReference>
<dbReference type="InterPro" id="IPR040145">
    <property type="entry name" value="ITM2"/>
</dbReference>
<dbReference type="GO" id="GO:0000139">
    <property type="term" value="C:Golgi membrane"/>
    <property type="evidence" value="ECO:0007669"/>
    <property type="project" value="UniProtKB-SubCell"/>
</dbReference>
<dbReference type="GO" id="GO:0010008">
    <property type="term" value="C:endosome membrane"/>
    <property type="evidence" value="ECO:0007669"/>
    <property type="project" value="UniProtKB-SubCell"/>
</dbReference>
<evidence type="ECO:0000256" key="1">
    <source>
        <dbReference type="ARBA" id="ARBA00004323"/>
    </source>
</evidence>
<sequence length="261" mass="30158">MVKLTFSTALGQKNAKKEKDEALIPQEGDVEEIVRVRQQSQTWCWCMCLGLALMLSGVVVGGIYLYKYYSPEEGTTHFCGVSYQEERYAMQETGEEEGQVELPAMLRHLEEHVRILEEEEVALINVPVPEFSDSDPADIVHDFNRRLTAYLDLSLNKCYVIPLNTSIVMPPKDFLELLANIKAGTYLPQSYLVHEQMVVTERVRHMEQLGYFINSLCTGKDTYRLQRRDTVSRIQKREALNCHKILHFENKFVMETLICEQ</sequence>
<dbReference type="GeneID" id="113587721"/>
<evidence type="ECO:0000256" key="8">
    <source>
        <dbReference type="ARBA" id="ARBA00022968"/>
    </source>
</evidence>
<dbReference type="GO" id="GO:0070062">
    <property type="term" value="C:extracellular exosome"/>
    <property type="evidence" value="ECO:0007669"/>
    <property type="project" value="TreeGrafter"/>
</dbReference>
<dbReference type="GO" id="GO:0042985">
    <property type="term" value="P:negative regulation of amyloid precursor protein biosynthetic process"/>
    <property type="evidence" value="ECO:0007669"/>
    <property type="project" value="TreeGrafter"/>
</dbReference>
<evidence type="ECO:0000256" key="6">
    <source>
        <dbReference type="ARBA" id="ARBA00022692"/>
    </source>
</evidence>
<dbReference type="OMA" id="EALDCHK"/>
<keyword evidence="6 14" id="KW-0812">Transmembrane</keyword>
<evidence type="ECO:0000256" key="5">
    <source>
        <dbReference type="ARBA" id="ARBA00022475"/>
    </source>
</evidence>
<evidence type="ECO:0000256" key="7">
    <source>
        <dbReference type="ARBA" id="ARBA00022753"/>
    </source>
</evidence>
<dbReference type="SMART" id="SM01039">
    <property type="entry name" value="BRICHOS"/>
    <property type="match status" value="1"/>
</dbReference>
<gene>
    <name evidence="16" type="primary">itm2ba</name>
</gene>
<comment type="subcellular location">
    <subcellularLocation>
        <location evidence="2">Cell membrane</location>
        <topology evidence="2">Single-pass type II membrane protein</topology>
    </subcellularLocation>
    <subcellularLocation>
        <location evidence="3">Endosome membrane</location>
        <topology evidence="3">Single-pass type II membrane protein</topology>
    </subcellularLocation>
    <subcellularLocation>
        <location evidence="1">Golgi apparatus membrane</location>
        <topology evidence="1">Single-pass type II membrane protein</topology>
    </subcellularLocation>
    <subcellularLocation>
        <location evidence="14">Membrane</location>
        <topology evidence="14">Single-pass type II membrane protein</topology>
    </subcellularLocation>
</comment>
<keyword evidence="5 14" id="KW-1003">Cell membrane</keyword>
<reference evidence="16" key="5">
    <citation type="submission" date="2025-09" db="UniProtKB">
        <authorList>
            <consortium name="Ensembl"/>
        </authorList>
    </citation>
    <scope>IDENTIFICATION</scope>
</reference>
<evidence type="ECO:0000256" key="14">
    <source>
        <dbReference type="RuleBase" id="RU367061"/>
    </source>
</evidence>
<keyword evidence="11 14" id="KW-0472">Membrane</keyword>
<keyword evidence="10" id="KW-0333">Golgi apparatus</keyword>
<evidence type="ECO:0000256" key="9">
    <source>
        <dbReference type="ARBA" id="ARBA00022989"/>
    </source>
</evidence>
<feature type="transmembrane region" description="Helical" evidence="14">
    <location>
        <begin position="43"/>
        <end position="66"/>
    </location>
</feature>
<dbReference type="Proteomes" id="UP000314983">
    <property type="component" value="Chromosome 1"/>
</dbReference>
<keyword evidence="9 14" id="KW-1133">Transmembrane helix</keyword>
<accession>A0A4W4F3L7</accession>
<organism evidence="16 17">
    <name type="scientific">Electrophorus electricus</name>
    <name type="common">Electric eel</name>
    <name type="synonym">Gymnotus electricus</name>
    <dbReference type="NCBI Taxonomy" id="8005"/>
    <lineage>
        <taxon>Eukaryota</taxon>
        <taxon>Metazoa</taxon>
        <taxon>Chordata</taxon>
        <taxon>Craniata</taxon>
        <taxon>Vertebrata</taxon>
        <taxon>Euteleostomi</taxon>
        <taxon>Actinopterygii</taxon>
        <taxon>Neopterygii</taxon>
        <taxon>Teleostei</taxon>
        <taxon>Ostariophysi</taxon>
        <taxon>Gymnotiformes</taxon>
        <taxon>Gymnotoidei</taxon>
        <taxon>Gymnotidae</taxon>
        <taxon>Electrophorus</taxon>
    </lineage>
</organism>
<reference evidence="17" key="2">
    <citation type="journal article" date="2017" name="Sci. Adv.">
        <title>A tail of two voltages: Proteomic comparison of the three electric organs of the electric eel.</title>
        <authorList>
            <person name="Traeger L.L."/>
            <person name="Sabat G."/>
            <person name="Barrett-Wilt G.A."/>
            <person name="Wells G.B."/>
            <person name="Sussman M.R."/>
        </authorList>
    </citation>
    <scope>NUCLEOTIDE SEQUENCE [LARGE SCALE GENOMIC DNA]</scope>
</reference>
<dbReference type="KEGG" id="eee:113587721"/>
<proteinExistence type="inferred from homology"/>
<reference evidence="16" key="3">
    <citation type="submission" date="2020-05" db="EMBL/GenBank/DDBJ databases">
        <title>Electrophorus electricus (electric eel) genome, fEleEle1, primary haplotype.</title>
        <authorList>
            <person name="Myers G."/>
            <person name="Meyer A."/>
            <person name="Fedrigo O."/>
            <person name="Formenti G."/>
            <person name="Rhie A."/>
            <person name="Tracey A."/>
            <person name="Sims Y."/>
            <person name="Jarvis E.D."/>
        </authorList>
    </citation>
    <scope>NUCLEOTIDE SEQUENCE [LARGE SCALE GENOMIC DNA]</scope>
</reference>
<dbReference type="PANTHER" id="PTHR10962:SF4">
    <property type="entry name" value="INTEGRAL MEMBRANE PROTEIN 2B"/>
    <property type="match status" value="1"/>
</dbReference>